<dbReference type="CDD" id="cd06222">
    <property type="entry name" value="RNase_H_like"/>
    <property type="match status" value="1"/>
</dbReference>
<dbReference type="InterPro" id="IPR036691">
    <property type="entry name" value="Endo/exonu/phosph_ase_sf"/>
</dbReference>
<dbReference type="InterPro" id="IPR002156">
    <property type="entry name" value="RNaseH_domain"/>
</dbReference>
<dbReference type="Gene3D" id="3.60.10.10">
    <property type="entry name" value="Endonuclease/exonuclease/phosphatase"/>
    <property type="match status" value="1"/>
</dbReference>
<reference evidence="2" key="1">
    <citation type="journal article" date="2021" name="Nat. Commun.">
        <title>Genomic analyses provide insights into spinach domestication and the genetic basis of agronomic traits.</title>
        <authorList>
            <person name="Cai X."/>
            <person name="Sun X."/>
            <person name="Xu C."/>
            <person name="Sun H."/>
            <person name="Wang X."/>
            <person name="Ge C."/>
            <person name="Zhang Z."/>
            <person name="Wang Q."/>
            <person name="Fei Z."/>
            <person name="Jiao C."/>
            <person name="Wang Q."/>
        </authorList>
    </citation>
    <scope>NUCLEOTIDE SEQUENCE [LARGE SCALE GENOMIC DNA]</scope>
    <source>
        <strain evidence="2">cv. Varoflay</strain>
    </source>
</reference>
<dbReference type="Pfam" id="PF00078">
    <property type="entry name" value="RVT_1"/>
    <property type="match status" value="1"/>
</dbReference>
<evidence type="ECO:0000313" key="3">
    <source>
        <dbReference type="RefSeq" id="XP_056690451.1"/>
    </source>
</evidence>
<dbReference type="RefSeq" id="XP_056690451.1">
    <property type="nucleotide sequence ID" value="XM_056834473.1"/>
</dbReference>
<dbReference type="InterPro" id="IPR043502">
    <property type="entry name" value="DNA/RNA_pol_sf"/>
</dbReference>
<dbReference type="PROSITE" id="PS50878">
    <property type="entry name" value="RT_POL"/>
    <property type="match status" value="1"/>
</dbReference>
<dbReference type="CDD" id="cd01650">
    <property type="entry name" value="RT_nLTR_like"/>
    <property type="match status" value="1"/>
</dbReference>
<dbReference type="PANTHER" id="PTHR33116:SF86">
    <property type="entry name" value="REVERSE TRANSCRIPTASE DOMAIN-CONTAINING PROTEIN"/>
    <property type="match status" value="1"/>
</dbReference>
<feature type="domain" description="Reverse transcriptase" evidence="1">
    <location>
        <begin position="476"/>
        <end position="746"/>
    </location>
</feature>
<dbReference type="InterPro" id="IPR005135">
    <property type="entry name" value="Endo/exonuclease/phosphatase"/>
</dbReference>
<protein>
    <recommendedName>
        <fullName evidence="1">Reverse transcriptase domain-containing protein</fullName>
    </recommendedName>
</protein>
<dbReference type="SUPFAM" id="SSF56672">
    <property type="entry name" value="DNA/RNA polymerases"/>
    <property type="match status" value="1"/>
</dbReference>
<accession>A0ABM3R4B8</accession>
<sequence>MKILSWNCHGLGNPRTVNALRDWCWRERLNIVFLMETMIDAGRLEKIRNICGFVNGVCLSSAGLSGGMGFWWRDINVVTGSYSTHHFIADILDNENSPVWRAVGIYGWPEAENKHLTWSLMERIKSSSSLPCVMFGDFNEIVSQNEKDGGSVRCERVMDAFRGAIDECGLRDLGYKGSIFTWKRGTNLNTFVRERLDRFMADVGWCSAFPVYSVRHFPMYRSDHAPIILSASNYYERGRTKKLFRFEALWLSKPECGEVVASAWVSGAREIVSQRISRVAESLSAWAVASFGSIKKKIKATKEKLRVAQSQFPDAAMLGLCQSLSSELDDLHQQEESYWHARARVNELRDGDKNTSYFHQKASQRKLRNTITGLLDDNDIWRSSKVDLEEIVSSYFSGLFASEHPYGFDEALAGIRNVVSEEMNLCLEIEPTDEEIKNALFQMHPNKAPGPDGMHALFFQKFWHIVGSDIIMFVKQWWRGQLNLNDANKTCVVLIPKCENPKCITEFRPISCCNVLYKIISKTLANKLKPLLGDIISVNQSAFVPKRLITDNALVAFEIFHAMKRGGEGRDGSVALKLDMKKAYDRVEWTFLEKVMYKMGFCDNWVRRILDCLSSVSFAFKINGQISGSVIPTRGLRQGDPISPYLFLIVADAFSSLIAKAAREKLIHGAKICNNAPRVSHLFFADDSILFAKASVGECSVIADIISKYERASGQSVNLDKTDVVFSKCVDVNRRQEIVSILGERIWKKLQGWKEKLLSRPGKETLIKAVAQAIPTYMMSIFKIPDGLIDEIHAMLARFWWGSNDNSRKMHWHSWDHMCKPKAMGGMGFRDLKVFNQALLAKQVWRLHVESSSLLHSVLKARYFKHHDVIEAYRGYDPSYSWRSLWGAKSLLLEGLRWRVGNGTNINVWCNNWLPDSNIAPAPKIGSTIIYDLQVAECINHECGEWDTSILRANFSEEDCKAITNIPLSIFMPNDKLFWWPTKDGVYTVKSGYWLGMLGRAQVGSDEESDMWKLVWNLGGPPKLSHFVWQACKGSMAVDAPSTIAGFLKLVDDYRAYSGKVFAPITTTQYACLSSSSWVPPPSGIVKVNIDAHIMEGEYVGLGVVIRDMAGVVLVAATRRIKVGWNACTSEAAVARYGMQVARRCGYNSIWLESDALNVVKAIDRPTIGYSPLFLIYDDINMLSKSFNVFVISHVKRAGNTVAHLVARCDTKDSSELVCMETIPQSILSLAVLDLQ</sequence>
<reference evidence="3" key="2">
    <citation type="submission" date="2025-08" db="UniProtKB">
        <authorList>
            <consortium name="RefSeq"/>
        </authorList>
    </citation>
    <scope>IDENTIFICATION</scope>
    <source>
        <tissue evidence="3">Leaf</tissue>
    </source>
</reference>
<dbReference type="GeneID" id="130465637"/>
<evidence type="ECO:0000313" key="2">
    <source>
        <dbReference type="Proteomes" id="UP000813463"/>
    </source>
</evidence>
<organism evidence="2 3">
    <name type="scientific">Spinacia oleracea</name>
    <name type="common">Spinach</name>
    <dbReference type="NCBI Taxonomy" id="3562"/>
    <lineage>
        <taxon>Eukaryota</taxon>
        <taxon>Viridiplantae</taxon>
        <taxon>Streptophyta</taxon>
        <taxon>Embryophyta</taxon>
        <taxon>Tracheophyta</taxon>
        <taxon>Spermatophyta</taxon>
        <taxon>Magnoliopsida</taxon>
        <taxon>eudicotyledons</taxon>
        <taxon>Gunneridae</taxon>
        <taxon>Pentapetalae</taxon>
        <taxon>Caryophyllales</taxon>
        <taxon>Chenopodiaceae</taxon>
        <taxon>Chenopodioideae</taxon>
        <taxon>Anserineae</taxon>
        <taxon>Spinacia</taxon>
    </lineage>
</organism>
<dbReference type="Pfam" id="PF03372">
    <property type="entry name" value="Exo_endo_phos"/>
    <property type="match status" value="1"/>
</dbReference>
<dbReference type="InterPro" id="IPR044730">
    <property type="entry name" value="RNase_H-like_dom_plant"/>
</dbReference>
<name>A0ABM3R4B8_SPIOL</name>
<gene>
    <name evidence="3" type="primary">LOC130465637</name>
</gene>
<dbReference type="Gene3D" id="3.30.420.10">
    <property type="entry name" value="Ribonuclease H-like superfamily/Ribonuclease H"/>
    <property type="match status" value="1"/>
</dbReference>
<dbReference type="Pfam" id="PF13456">
    <property type="entry name" value="RVT_3"/>
    <property type="match status" value="1"/>
</dbReference>
<proteinExistence type="predicted"/>
<evidence type="ECO:0000259" key="1">
    <source>
        <dbReference type="PROSITE" id="PS50878"/>
    </source>
</evidence>
<keyword evidence="2" id="KW-1185">Reference proteome</keyword>
<dbReference type="SUPFAM" id="SSF56219">
    <property type="entry name" value="DNase I-like"/>
    <property type="match status" value="1"/>
</dbReference>
<dbReference type="InterPro" id="IPR000477">
    <property type="entry name" value="RT_dom"/>
</dbReference>
<dbReference type="InterPro" id="IPR036397">
    <property type="entry name" value="RNaseH_sf"/>
</dbReference>
<dbReference type="PANTHER" id="PTHR33116">
    <property type="entry name" value="REVERSE TRANSCRIPTASE ZINC-BINDING DOMAIN-CONTAINING PROTEIN-RELATED-RELATED"/>
    <property type="match status" value="1"/>
</dbReference>
<dbReference type="Proteomes" id="UP000813463">
    <property type="component" value="Chromosome 1"/>
</dbReference>